<feature type="compositionally biased region" description="Basic and acidic residues" evidence="2">
    <location>
        <begin position="334"/>
        <end position="343"/>
    </location>
</feature>
<dbReference type="InterPro" id="IPR036875">
    <property type="entry name" value="Znf_CCHC_sf"/>
</dbReference>
<name>A0AAD8X6U9_LOLMU</name>
<dbReference type="Gene3D" id="4.10.60.10">
    <property type="entry name" value="Zinc finger, CCHC-type"/>
    <property type="match status" value="1"/>
</dbReference>
<dbReference type="SUPFAM" id="SSF57756">
    <property type="entry name" value="Retrovirus zinc finger-like domains"/>
    <property type="match status" value="1"/>
</dbReference>
<proteinExistence type="predicted"/>
<feature type="compositionally biased region" description="Low complexity" evidence="2">
    <location>
        <begin position="695"/>
        <end position="707"/>
    </location>
</feature>
<feature type="compositionally biased region" description="Acidic residues" evidence="2">
    <location>
        <begin position="651"/>
        <end position="666"/>
    </location>
</feature>
<dbReference type="PANTHER" id="PTHR33170">
    <property type="entry name" value="DUF4283 DOMAIN-CONTAINING PROTEIN-RELATED"/>
    <property type="match status" value="1"/>
</dbReference>
<feature type="compositionally biased region" description="Pro residues" evidence="2">
    <location>
        <begin position="68"/>
        <end position="86"/>
    </location>
</feature>
<evidence type="ECO:0000313" key="5">
    <source>
        <dbReference type="Proteomes" id="UP001231189"/>
    </source>
</evidence>
<feature type="region of interest" description="Disordered" evidence="2">
    <location>
        <begin position="281"/>
        <end position="392"/>
    </location>
</feature>
<feature type="region of interest" description="Disordered" evidence="2">
    <location>
        <begin position="922"/>
        <end position="948"/>
    </location>
</feature>
<dbReference type="InterPro" id="IPR001878">
    <property type="entry name" value="Znf_CCHC"/>
</dbReference>
<dbReference type="SMART" id="SM00343">
    <property type="entry name" value="ZnF_C2HC"/>
    <property type="match status" value="2"/>
</dbReference>
<dbReference type="Pfam" id="PF00098">
    <property type="entry name" value="zf-CCHC"/>
    <property type="match status" value="1"/>
</dbReference>
<evidence type="ECO:0000259" key="3">
    <source>
        <dbReference type="PROSITE" id="PS50158"/>
    </source>
</evidence>
<feature type="region of interest" description="Disordered" evidence="2">
    <location>
        <begin position="1032"/>
        <end position="1066"/>
    </location>
</feature>
<evidence type="ECO:0000256" key="1">
    <source>
        <dbReference type="PROSITE-ProRule" id="PRU00047"/>
    </source>
</evidence>
<keyword evidence="5" id="KW-1185">Reference proteome</keyword>
<feature type="compositionally biased region" description="Basic and acidic residues" evidence="2">
    <location>
        <begin position="194"/>
        <end position="209"/>
    </location>
</feature>
<dbReference type="AlphaFoldDB" id="A0AAD8X6U9"/>
<feature type="domain" description="CCHC-type" evidence="3">
    <location>
        <begin position="402"/>
        <end position="415"/>
    </location>
</feature>
<accession>A0AAD8X6U9</accession>
<dbReference type="PANTHER" id="PTHR33170:SF46">
    <property type="entry name" value="DUF1618 DOMAIN-CONTAINING PROTEIN"/>
    <property type="match status" value="1"/>
</dbReference>
<comment type="caution">
    <text evidence="4">The sequence shown here is derived from an EMBL/GenBank/DDBJ whole genome shotgun (WGS) entry which is preliminary data.</text>
</comment>
<dbReference type="GO" id="GO:0008270">
    <property type="term" value="F:zinc ion binding"/>
    <property type="evidence" value="ECO:0007669"/>
    <property type="project" value="UniProtKB-KW"/>
</dbReference>
<feature type="compositionally biased region" description="Basic and acidic residues" evidence="2">
    <location>
        <begin position="811"/>
        <end position="830"/>
    </location>
</feature>
<feature type="compositionally biased region" description="Basic and acidic residues" evidence="2">
    <location>
        <begin position="281"/>
        <end position="290"/>
    </location>
</feature>
<feature type="compositionally biased region" description="Basic and acidic residues" evidence="2">
    <location>
        <begin position="298"/>
        <end position="326"/>
    </location>
</feature>
<evidence type="ECO:0000256" key="2">
    <source>
        <dbReference type="SAM" id="MobiDB-lite"/>
    </source>
</evidence>
<feature type="compositionally biased region" description="Polar residues" evidence="2">
    <location>
        <begin position="751"/>
        <end position="760"/>
    </location>
</feature>
<feature type="region of interest" description="Disordered" evidence="2">
    <location>
        <begin position="633"/>
        <end position="707"/>
    </location>
</feature>
<feature type="region of interest" description="Disordered" evidence="2">
    <location>
        <begin position="751"/>
        <end position="830"/>
    </location>
</feature>
<protein>
    <recommendedName>
        <fullName evidence="3">CCHC-type domain-containing protein</fullName>
    </recommendedName>
</protein>
<dbReference type="GO" id="GO:0003676">
    <property type="term" value="F:nucleic acid binding"/>
    <property type="evidence" value="ECO:0007669"/>
    <property type="project" value="InterPro"/>
</dbReference>
<dbReference type="Proteomes" id="UP001231189">
    <property type="component" value="Unassembled WGS sequence"/>
</dbReference>
<feature type="compositionally biased region" description="Basic residues" evidence="2">
    <location>
        <begin position="361"/>
        <end position="370"/>
    </location>
</feature>
<sequence length="1066" mass="115182">MFAALASVCSEVEDSESELCASDVDAAPPSPPSSALNLGRFWPDPVGDAPPPLPSSDFPREGSHAPCPAAPPSPPPLGSPHFPPLPGLGRSSPAGVGPGSSGLCSSSIRVGDLVVALPPCPGRPELRETPPPPPLGFARGVGCPVLDREGPGGPAHGLGASLGAQACSAVGLRSRGPAQPPPHLLVRVTPPSEPSDRCHVASRGDERPTAPRVSAVDDLTPPPPVLKWFWLPPQTLDLTLAFPATARDVRRNRSAAKHLFSHRDPCSGALVPFLEAMDRDRSSYGKRPYDDYNGGYSRNREHDLRQKLDREQEEHRRQQRQRDLDRAGSSSWRSEGEGPRQDTRPPPPPPPPRGRDSGKNAGRRNLRQPRAHQGPPSAPPVGDGTGSGETAAANPDAAHITCYNCGKQGHIQADCIDDPFCVNCKKVGHLSAMCAALAKVLAPYWAGFGGGRQGFLCIDVPDEELQRSTSNSATAILAGGRLSEEEVEEEFKDLVDENWNWQVRQLSASDFAVVFPSKEILRIAIRGGGLTLPTSKIKALVTVPLDDPLATETLEVVWVKLLGVPPPLRLAERLLLSTREVGRPLYVDVDSLAHLETPVRMSFGCRKGDVLPEFITLFVNLQGYRIKILRETAAAEDSPPRTLPSFPPGDDTGEREDDCEETDEDRWDGRRGKHSKDKRSSASAPGAGGGGPRKSVPLAAAPTSSASPSAVVAASNLTIPDSARSHYGSNLTPTGNIFPLVAQIIKAAVPTSSKHQSPEASDSDLLLQLDLPDDPSSGERVSPTPGKALRLSEAERVEVGWITPPSASSDQEYRRNSERRSKSNHDRPSRKLMLEAAEAEATLETPAPPPQTLGLHHAPAVSLGDSANSCCLMPQSQPWGLRLPERRDPRPLRRKPSAKVRELKGQPKARFWSVQFVPLPRRTPCPSAPPKLPLPRPPPRPRQVTPTSPLPLLLSKILRLSILLRWLEIVVSCSNHRRGRLPKRWLCSKLVSAPKLNCSQPEERLKRRRLKPRKRHRGQVLTKGRKVLVPREVPRGNQARVLAKQGSLRPRGGESPADLPLLGTGR</sequence>
<keyword evidence="1" id="KW-0863">Zinc-finger</keyword>
<feature type="compositionally biased region" description="Pro residues" evidence="2">
    <location>
        <begin position="922"/>
        <end position="941"/>
    </location>
</feature>
<organism evidence="4 5">
    <name type="scientific">Lolium multiflorum</name>
    <name type="common">Italian ryegrass</name>
    <name type="synonym">Lolium perenne subsp. multiflorum</name>
    <dbReference type="NCBI Taxonomy" id="4521"/>
    <lineage>
        <taxon>Eukaryota</taxon>
        <taxon>Viridiplantae</taxon>
        <taxon>Streptophyta</taxon>
        <taxon>Embryophyta</taxon>
        <taxon>Tracheophyta</taxon>
        <taxon>Spermatophyta</taxon>
        <taxon>Magnoliopsida</taxon>
        <taxon>Liliopsida</taxon>
        <taxon>Poales</taxon>
        <taxon>Poaceae</taxon>
        <taxon>BOP clade</taxon>
        <taxon>Pooideae</taxon>
        <taxon>Poodae</taxon>
        <taxon>Poeae</taxon>
        <taxon>Poeae Chloroplast Group 2 (Poeae type)</taxon>
        <taxon>Loliodinae</taxon>
        <taxon>Loliinae</taxon>
        <taxon>Lolium</taxon>
    </lineage>
</organism>
<feature type="region of interest" description="Disordered" evidence="2">
    <location>
        <begin position="16"/>
        <end position="103"/>
    </location>
</feature>
<keyword evidence="1" id="KW-0862">Zinc</keyword>
<gene>
    <name evidence="4" type="ORF">QYE76_015518</name>
</gene>
<reference evidence="4" key="1">
    <citation type="submission" date="2023-07" db="EMBL/GenBank/DDBJ databases">
        <title>A chromosome-level genome assembly of Lolium multiflorum.</title>
        <authorList>
            <person name="Chen Y."/>
            <person name="Copetti D."/>
            <person name="Kolliker R."/>
            <person name="Studer B."/>
        </authorList>
    </citation>
    <scope>NUCLEOTIDE SEQUENCE</scope>
    <source>
        <strain evidence="4">02402/16</strain>
        <tissue evidence="4">Leaf</tissue>
    </source>
</reference>
<keyword evidence="1" id="KW-0479">Metal-binding</keyword>
<feature type="region of interest" description="Disordered" evidence="2">
    <location>
        <begin position="186"/>
        <end position="218"/>
    </location>
</feature>
<dbReference type="EMBL" id="JAUUTY010000001">
    <property type="protein sequence ID" value="KAK1698821.1"/>
    <property type="molecule type" value="Genomic_DNA"/>
</dbReference>
<dbReference type="PROSITE" id="PS50158">
    <property type="entry name" value="ZF_CCHC"/>
    <property type="match status" value="1"/>
</dbReference>
<evidence type="ECO:0000313" key="4">
    <source>
        <dbReference type="EMBL" id="KAK1698821.1"/>
    </source>
</evidence>